<keyword evidence="1" id="KW-1133">Transmembrane helix</keyword>
<keyword evidence="1" id="KW-0812">Transmembrane</keyword>
<dbReference type="AlphaFoldDB" id="A0A4R4A6S5"/>
<reference evidence="2 3" key="1">
    <citation type="submission" date="2019-03" db="EMBL/GenBank/DDBJ databases">
        <title>Genomic Encyclopedia of Type Strains, Phase IV (KMG-IV): sequencing the most valuable type-strain genomes for metagenomic binning, comparative biology and taxonomic classification.</title>
        <authorList>
            <person name="Goeker M."/>
        </authorList>
    </citation>
    <scope>NUCLEOTIDE SEQUENCE [LARGE SCALE GENOMIC DNA]</scope>
    <source>
        <strain evidence="2 3">DSM 203</strain>
    </source>
</reference>
<organism evidence="2 3">
    <name type="scientific">Marichromatium gracile</name>
    <name type="common">Chromatium gracile</name>
    <dbReference type="NCBI Taxonomy" id="1048"/>
    <lineage>
        <taxon>Bacteria</taxon>
        <taxon>Pseudomonadati</taxon>
        <taxon>Pseudomonadota</taxon>
        <taxon>Gammaproteobacteria</taxon>
        <taxon>Chromatiales</taxon>
        <taxon>Chromatiaceae</taxon>
        <taxon>Marichromatium</taxon>
    </lineage>
</organism>
<name>A0A4R4A6S5_MARGR</name>
<feature type="transmembrane region" description="Helical" evidence="1">
    <location>
        <begin position="111"/>
        <end position="131"/>
    </location>
</feature>
<feature type="transmembrane region" description="Helical" evidence="1">
    <location>
        <begin position="21"/>
        <end position="41"/>
    </location>
</feature>
<dbReference type="EMBL" id="SMDC01000010">
    <property type="protein sequence ID" value="TCW34523.1"/>
    <property type="molecule type" value="Genomic_DNA"/>
</dbReference>
<comment type="caution">
    <text evidence="2">The sequence shown here is derived from an EMBL/GenBank/DDBJ whole genome shotgun (WGS) entry which is preliminary data.</text>
</comment>
<feature type="transmembrane region" description="Helical" evidence="1">
    <location>
        <begin position="177"/>
        <end position="196"/>
    </location>
</feature>
<feature type="transmembrane region" description="Helical" evidence="1">
    <location>
        <begin position="80"/>
        <end position="99"/>
    </location>
</feature>
<accession>A0A4R4A6S5</accession>
<dbReference type="Proteomes" id="UP000295247">
    <property type="component" value="Unassembled WGS sequence"/>
</dbReference>
<protein>
    <submittedName>
        <fullName evidence="2">Uncharacterized protein</fullName>
    </submittedName>
</protein>
<sequence>MSKSAASSEVKSKQSQSPLMVAILPSVFLYIAAVVLVFFAREDFAATTQYWEFFIPVVAFISILSGWSQAYAFDRSRFFYLIKQLLHWGALGGLLWLFYDHGIRDALSAEQYNLVQLYLLGLAALIAGLYLDTKMLFFGAFIACCAYLLADPANSAVLTSVGDAFGIENAQDKPMTMIIAAALAAFVANLFVLIAMRGAVMAKRGRTARG</sequence>
<proteinExistence type="predicted"/>
<evidence type="ECO:0000256" key="1">
    <source>
        <dbReference type="SAM" id="Phobius"/>
    </source>
</evidence>
<feature type="transmembrane region" description="Helical" evidence="1">
    <location>
        <begin position="53"/>
        <end position="73"/>
    </location>
</feature>
<feature type="transmembrane region" description="Helical" evidence="1">
    <location>
        <begin position="136"/>
        <end position="157"/>
    </location>
</feature>
<gene>
    <name evidence="2" type="ORF">EDC29_11070</name>
</gene>
<keyword evidence="1" id="KW-0472">Membrane</keyword>
<dbReference type="RefSeq" id="WP_123140168.1">
    <property type="nucleotide sequence ID" value="NZ_NRRH01000033.1"/>
</dbReference>
<evidence type="ECO:0000313" key="3">
    <source>
        <dbReference type="Proteomes" id="UP000295247"/>
    </source>
</evidence>
<evidence type="ECO:0000313" key="2">
    <source>
        <dbReference type="EMBL" id="TCW34523.1"/>
    </source>
</evidence>